<keyword evidence="2" id="KW-0472">Membrane</keyword>
<dbReference type="STRING" id="1434232.MAIT1_00434"/>
<gene>
    <name evidence="3" type="ORF">MAIT1_00434</name>
</gene>
<feature type="region of interest" description="Disordered" evidence="1">
    <location>
        <begin position="138"/>
        <end position="180"/>
    </location>
</feature>
<feature type="transmembrane region" description="Helical" evidence="2">
    <location>
        <begin position="30"/>
        <end position="50"/>
    </location>
</feature>
<feature type="transmembrane region" description="Helical" evidence="2">
    <location>
        <begin position="6"/>
        <end position="23"/>
    </location>
</feature>
<accession>A0A1Y2JYR2</accession>
<dbReference type="AlphaFoldDB" id="A0A1Y2JYR2"/>
<feature type="compositionally biased region" description="Basic and acidic residues" evidence="1">
    <location>
        <begin position="149"/>
        <end position="180"/>
    </location>
</feature>
<proteinExistence type="predicted"/>
<evidence type="ECO:0000256" key="2">
    <source>
        <dbReference type="SAM" id="Phobius"/>
    </source>
</evidence>
<comment type="caution">
    <text evidence="3">The sequence shown here is derived from an EMBL/GenBank/DDBJ whole genome shotgun (WGS) entry which is preliminary data.</text>
</comment>
<evidence type="ECO:0000256" key="1">
    <source>
        <dbReference type="SAM" id="MobiDB-lite"/>
    </source>
</evidence>
<dbReference type="InterPro" id="IPR007313">
    <property type="entry name" value="FxsA"/>
</dbReference>
<organism evidence="3 4">
    <name type="scientific">Magnetofaba australis IT-1</name>
    <dbReference type="NCBI Taxonomy" id="1434232"/>
    <lineage>
        <taxon>Bacteria</taxon>
        <taxon>Pseudomonadati</taxon>
        <taxon>Pseudomonadota</taxon>
        <taxon>Magnetococcia</taxon>
        <taxon>Magnetococcales</taxon>
        <taxon>Magnetococcaceae</taxon>
        <taxon>Magnetofaba</taxon>
    </lineage>
</organism>
<name>A0A1Y2JYR2_9PROT</name>
<reference evidence="3 4" key="1">
    <citation type="journal article" date="2016" name="BMC Genomics">
        <title>Combined genomic and structural analyses of a cultured magnetotactic bacterium reveals its niche adaptation to a dynamic environment.</title>
        <authorList>
            <person name="Araujo A.C."/>
            <person name="Morillo V."/>
            <person name="Cypriano J."/>
            <person name="Teixeira L.C."/>
            <person name="Leao P."/>
            <person name="Lyra S."/>
            <person name="Almeida L.G."/>
            <person name="Bazylinski D.A."/>
            <person name="Vasconcellos A.T."/>
            <person name="Abreu F."/>
            <person name="Lins U."/>
        </authorList>
    </citation>
    <scope>NUCLEOTIDE SEQUENCE [LARGE SCALE GENOMIC DNA]</scope>
    <source>
        <strain evidence="3 4">IT-1</strain>
    </source>
</reference>
<dbReference type="EMBL" id="LVJN01000021">
    <property type="protein sequence ID" value="OSM00028.1"/>
    <property type="molecule type" value="Genomic_DNA"/>
</dbReference>
<evidence type="ECO:0000313" key="3">
    <source>
        <dbReference type="EMBL" id="OSM00028.1"/>
    </source>
</evidence>
<sequence>MSVGKILVWLFTGLIIFEIWLMIQVGGEIGAGNTILAMFGTAIIGVALAQREGMKTLVTMQERLARQETPGKEMVDGVMLLLAGVFLILPGFFTDTLGFLMVFPFTRAPIRIWLMKQFRAGLASGSVRGSFHASRTVSRPASETVVDGEVLRSDEQAAGSDVRRLPHGSEEPRRGPGEDS</sequence>
<feature type="transmembrane region" description="Helical" evidence="2">
    <location>
        <begin position="78"/>
        <end position="106"/>
    </location>
</feature>
<dbReference type="PANTHER" id="PTHR35335:SF1">
    <property type="entry name" value="UPF0716 PROTEIN FXSA"/>
    <property type="match status" value="1"/>
</dbReference>
<dbReference type="GO" id="GO:0016020">
    <property type="term" value="C:membrane"/>
    <property type="evidence" value="ECO:0007669"/>
    <property type="project" value="InterPro"/>
</dbReference>
<dbReference type="PANTHER" id="PTHR35335">
    <property type="entry name" value="UPF0716 PROTEIN FXSA"/>
    <property type="match status" value="1"/>
</dbReference>
<keyword evidence="2" id="KW-1133">Transmembrane helix</keyword>
<dbReference type="Pfam" id="PF04186">
    <property type="entry name" value="FxsA"/>
    <property type="match status" value="1"/>
</dbReference>
<dbReference type="NCBIfam" id="NF008528">
    <property type="entry name" value="PRK11463.1-2"/>
    <property type="match status" value="1"/>
</dbReference>
<evidence type="ECO:0000313" key="4">
    <source>
        <dbReference type="Proteomes" id="UP000194003"/>
    </source>
</evidence>
<keyword evidence="2" id="KW-0812">Transmembrane</keyword>
<protein>
    <submittedName>
        <fullName evidence="3">Putative FxsA cytoplasmic membrane protein</fullName>
    </submittedName>
</protein>
<keyword evidence="4" id="KW-1185">Reference proteome</keyword>
<dbReference type="Proteomes" id="UP000194003">
    <property type="component" value="Unassembled WGS sequence"/>
</dbReference>